<dbReference type="CDD" id="cd09621">
    <property type="entry name" value="CBM9_like_5"/>
    <property type="match status" value="1"/>
</dbReference>
<dbReference type="GO" id="GO:0030246">
    <property type="term" value="F:carbohydrate binding"/>
    <property type="evidence" value="ECO:0007669"/>
    <property type="project" value="InterPro"/>
</dbReference>
<proteinExistence type="predicted"/>
<dbReference type="SUPFAM" id="SSF51445">
    <property type="entry name" value="(Trans)glycosidases"/>
    <property type="match status" value="1"/>
</dbReference>
<evidence type="ECO:0000313" key="2">
    <source>
        <dbReference type="EMBL" id="RIE04553.1"/>
    </source>
</evidence>
<dbReference type="InterPro" id="IPR010502">
    <property type="entry name" value="Carb-bd_dom_fam9"/>
</dbReference>
<gene>
    <name evidence="2" type="ORF">D3H35_05520</name>
</gene>
<dbReference type="EMBL" id="QXJM01000025">
    <property type="protein sequence ID" value="RIE04553.1"/>
    <property type="molecule type" value="Genomic_DNA"/>
</dbReference>
<evidence type="ECO:0000259" key="1">
    <source>
        <dbReference type="Pfam" id="PF06452"/>
    </source>
</evidence>
<dbReference type="Proteomes" id="UP000266340">
    <property type="component" value="Unassembled WGS sequence"/>
</dbReference>
<dbReference type="PANTHER" id="PTHR12631">
    <property type="entry name" value="ALPHA-L-IDURONIDASE"/>
    <property type="match status" value="1"/>
</dbReference>
<accession>A0A398CPS7</accession>
<sequence>MLTRKKGVYWALVIALVFGLVPAYPSIALADDGPVPLFAEDFAAPGSHWDGTAWSVEQDADTGSAAGKLTSSSGAYPTSRVKPAVWTSYAATNDNYKLEFKAKYSDAAAGAPKYFRVFFRYDTTQTGVNHYYFEFRQGGNLVYFGKYVNGVDTRIGNGYTISDKIAGFSFQSWHQYEVIADGAVFRIAIDGVPIGKTESETTHARGTVGFGLKNAVLSVDDVRVTPFHEEPPIEITHTPIASAYYNTDAPGAFTVPAPAAGVAVNAVVSYRYGTESYRTIDLPPSTDGAFSFVIPGTNRASAIGYYLTVTDSAGHSGRYPASGEQTIAVKPFNRFFDNFESTPAGQLPVDWFLRGIQPNIAVYDDGGNHVLRFAGAATGNNWTAKFVNPLYRNIDHFKVSFRAKYKVTNPDPHELYNVWRLSYRDKDTFYNTMEWGSHNTKYIMFKRTPLGGVDNGSYYRSVPEEWHRYEVEVAGITHTLSIDGQTVIRFDDASEDAPDKGFLQFTTVNGLELLIDDFEITPVTVPYVYNVEPYGNFVGIYESGEPLGLTASVQAGAAEQTYRVSYRVTRADGAKEEVAAGQREFTVPAYEKRSEAILFEPNVAGFGVYDVTSELYINGVKADDKTKTLRVAVIKQAAAARTSDLSMESKFGFNINYDLATKDDLIDSVRTMGVRHGRFGLAWPGIDTNGGIYNYEVYDPIIDAFASRGINPIPILGIKSNGVYDNGEVVDNRGGLEALRSFMADLVQHYEGKVRYWEMPNEPELETHPYIPQELVQVQKAAYSAMKKTDLNAVLIAGAHTSGVTQILPGELELGSYNYADAFSYHRYTYGVMPDGFVQKQYEGVRKLIDGYGGWKDLYVTESGWPTATNGYPSVSQEVQRDYAVRGFLIDMISDQVRALEHFNWRDSGFDANFYNTNFGITDGNGRPKLAYPALQTLMTTLDRARYVGTLQTGDESVEAHLFLNGNEPVLVLWKKVNYGGALVASAPKSTIALPVDSAQVTVIDVYGREASIAASGGQATLTVSGTPMFVKGFGAALTFASAGQLQAKKKTEAAAKLEALRTGGNGAAIDGALGELNRIHGALASALSSAQPAGRSAGIEQGAKDLYALMTRVANLIRDGAVDRVKGDVALEALYNDAEYAATALIEAKRQEGGQPQPAIPDYGSAVAEARSAYDGKIGPNGLMPVSTSAMMRANRYAEIAAKSASEGYAFDAYGYGVMAKELAQVVEAIVESEPVIPVDVTMSASPVNGEIESGGSLPVIVSLTNRSSQTKTVTLNLAVPSGWGAAQTEQATRTVTLAAGAAQDVNLALQAPIDASPGIFYAQLDLAIGGVPSDLIKIKLNATSAVRARLMPVAKSPGELDIVNVRLTGTSQAPKSGKVILKGPDGQTLEPVVPGGDAYSIVYGQTVDVPFKWTYGRTRPFHEYVGSLEVTDQSAANRVIYRDAAVPLDFLIVQKAKPTLAIDGDLSDWIDAYPIHMRGAERNANGVYEPNNLDAVMYAKWDESNLYFALEVTDDIHKAAEPPSGIWKNDAVQFAIDPLNDKGGTYRDDDIDFGLALNDFGQQLGFVFQAQPPNATGDISSAIPYRIVRDEAHHKTYYEAKIPGDSIVKALGSRLHLGGEIGFNAVVPDSDLQDGRQNYIGWTKGIAESKNPGLYDTFTFVDVPFALPDETPPAIVITPIGSIAQTQTLLVNVAATDLQSGISQVKATIDGKPISVPVKITPLSLRIGTHTLEVRAKDAAGNEAVQTAVFTVTISLGLLDDVIGMGAAKGWIKGDAVTILLLAQAAVIQRTEKNRADNLKSLRLQVELLAAAKKIDAAFAVMLKEDLVFLENLYRKK</sequence>
<dbReference type="RefSeq" id="WP_119148138.1">
    <property type="nucleotide sequence ID" value="NZ_JBHSOV010000005.1"/>
</dbReference>
<dbReference type="Pfam" id="PF06452">
    <property type="entry name" value="CBM9_1"/>
    <property type="match status" value="1"/>
</dbReference>
<name>A0A398CPS7_9BACL</name>
<dbReference type="SUPFAM" id="SSF49344">
    <property type="entry name" value="CBD9-like"/>
    <property type="match status" value="1"/>
</dbReference>
<dbReference type="GO" id="GO:0004553">
    <property type="term" value="F:hydrolase activity, hydrolyzing O-glycosyl compounds"/>
    <property type="evidence" value="ECO:0007669"/>
    <property type="project" value="InterPro"/>
</dbReference>
<dbReference type="GO" id="GO:0016052">
    <property type="term" value="P:carbohydrate catabolic process"/>
    <property type="evidence" value="ECO:0007669"/>
    <property type="project" value="InterPro"/>
</dbReference>
<keyword evidence="3" id="KW-1185">Reference proteome</keyword>
<evidence type="ECO:0000313" key="3">
    <source>
        <dbReference type="Proteomes" id="UP000266340"/>
    </source>
</evidence>
<dbReference type="PANTHER" id="PTHR12631:SF10">
    <property type="entry name" value="BETA-XYLOSIDASE-LIKE PROTEIN-RELATED"/>
    <property type="match status" value="1"/>
</dbReference>
<organism evidence="2 3">
    <name type="scientific">Cohnella faecalis</name>
    <dbReference type="NCBI Taxonomy" id="2315694"/>
    <lineage>
        <taxon>Bacteria</taxon>
        <taxon>Bacillati</taxon>
        <taxon>Bacillota</taxon>
        <taxon>Bacilli</taxon>
        <taxon>Bacillales</taxon>
        <taxon>Paenibacillaceae</taxon>
        <taxon>Cohnella</taxon>
    </lineage>
</organism>
<feature type="domain" description="Carbohydrate-binding" evidence="1">
    <location>
        <begin position="1490"/>
        <end position="1654"/>
    </location>
</feature>
<comment type="caution">
    <text evidence="2">The sequence shown here is derived from an EMBL/GenBank/DDBJ whole genome shotgun (WGS) entry which is preliminary data.</text>
</comment>
<dbReference type="InterPro" id="IPR051923">
    <property type="entry name" value="Glycosyl_Hydrolase_39"/>
</dbReference>
<dbReference type="InterPro" id="IPR013783">
    <property type="entry name" value="Ig-like_fold"/>
</dbReference>
<reference evidence="2 3" key="1">
    <citation type="submission" date="2018-09" db="EMBL/GenBank/DDBJ databases">
        <title>Cohnella cavernae sp. nov., isolated from a karst cave.</title>
        <authorList>
            <person name="Zhu H."/>
        </authorList>
    </citation>
    <scope>NUCLEOTIDE SEQUENCE [LARGE SCALE GENOMIC DNA]</scope>
    <source>
        <strain evidence="2 3">K2E09-144</strain>
    </source>
</reference>
<dbReference type="Gene3D" id="2.60.120.560">
    <property type="entry name" value="Exo-inulinase, domain 1"/>
    <property type="match status" value="2"/>
</dbReference>
<dbReference type="Gene3D" id="2.60.40.10">
    <property type="entry name" value="Immunoglobulins"/>
    <property type="match status" value="1"/>
</dbReference>
<dbReference type="Gene3D" id="3.20.20.80">
    <property type="entry name" value="Glycosidases"/>
    <property type="match status" value="1"/>
</dbReference>
<dbReference type="InterPro" id="IPR017853">
    <property type="entry name" value="GH"/>
</dbReference>
<dbReference type="OrthoDB" id="581851at2"/>
<dbReference type="Gene3D" id="2.60.40.1190">
    <property type="match status" value="1"/>
</dbReference>
<protein>
    <recommendedName>
        <fullName evidence="1">Carbohydrate-binding domain-containing protein</fullName>
    </recommendedName>
</protein>